<evidence type="ECO:0000313" key="2">
    <source>
        <dbReference type="Proteomes" id="UP000436513"/>
    </source>
</evidence>
<dbReference type="Proteomes" id="UP000436513">
    <property type="component" value="Segment"/>
</dbReference>
<keyword evidence="2" id="KW-1185">Reference proteome</keyword>
<proteinExistence type="predicted"/>
<gene>
    <name evidence="1" type="ORF">RL38J1_119</name>
</gene>
<evidence type="ECO:0000313" key="1">
    <source>
        <dbReference type="EMBL" id="QGZ13932.1"/>
    </source>
</evidence>
<protein>
    <submittedName>
        <fullName evidence="1">Uncharacterized protein</fullName>
    </submittedName>
</protein>
<dbReference type="EMBL" id="MN549360">
    <property type="protein sequence ID" value="QGZ13932.1"/>
    <property type="molecule type" value="Genomic_DNA"/>
</dbReference>
<sequence length="147" mass="17160">MNQLQAARDTLALARKNHMHEFPYHADLGDEIQWHHLEDMLRRMESMSDKSEAEIGRWLGWMQCAVFIMCADVTLEDLKQINVANSDDAPKVKEEWEYATTAHATIDDAEKYNKGFGWIVDESIQPKGIIDLLTHVERHWKRKKVQV</sequence>
<name>A0A6B9J307_9CAUD</name>
<accession>A0A6B9J307</accession>
<reference evidence="1 2" key="1">
    <citation type="submission" date="2019-10" db="EMBL/GenBank/DDBJ databases">
        <title>Complete genome sequence of bacteriophage vB_RLeM_RL38JI.</title>
        <authorList>
            <person name="Gunathilake D."/>
            <person name="Bhat S."/>
            <person name="Yost C.K."/>
            <person name="Hynes M.F."/>
        </authorList>
    </citation>
    <scope>NUCLEOTIDE SEQUENCE [LARGE SCALE GENOMIC DNA]</scope>
</reference>
<organism evidence="1 2">
    <name type="scientific">Rhizobium phage RL38J1</name>
    <dbReference type="NCBI Taxonomy" id="2663232"/>
    <lineage>
        <taxon>Viruses</taxon>
        <taxon>Duplodnaviria</taxon>
        <taxon>Heunggongvirae</taxon>
        <taxon>Uroviricota</taxon>
        <taxon>Caudoviricetes</taxon>
        <taxon>Pootjesviridae</taxon>
        <taxon>Innesvirus</taxon>
        <taxon>Innesvirus RL38J1</taxon>
    </lineage>
</organism>